<reference evidence="7 8" key="1">
    <citation type="submission" date="2022-04" db="EMBL/GenBank/DDBJ databases">
        <title>Gracilibacillus sp. isolated from saltern.</title>
        <authorList>
            <person name="Won M."/>
            <person name="Lee C.-M."/>
            <person name="Woen H.-Y."/>
            <person name="Kwon S.-W."/>
        </authorList>
    </citation>
    <scope>NUCLEOTIDE SEQUENCE [LARGE SCALE GENOMIC DNA]</scope>
    <source>
        <strain evidence="7 8">SSWR10-1</strain>
    </source>
</reference>
<gene>
    <name evidence="7" type="ORF">MUN88_12445</name>
</gene>
<dbReference type="Pfam" id="PF00128">
    <property type="entry name" value="Alpha-amylase"/>
    <property type="match status" value="1"/>
</dbReference>
<evidence type="ECO:0000313" key="7">
    <source>
        <dbReference type="EMBL" id="UOQ46901.1"/>
    </source>
</evidence>
<feature type="transmembrane region" description="Helical" evidence="4">
    <location>
        <begin position="438"/>
        <end position="461"/>
    </location>
</feature>
<dbReference type="Gene3D" id="3.20.20.80">
    <property type="entry name" value="Glycosidases"/>
    <property type="match status" value="1"/>
</dbReference>
<protein>
    <submittedName>
        <fullName evidence="7">Alpha-amylase family glycosyl hydrolase</fullName>
    </submittedName>
</protein>
<name>A0ABY4EXM2_9BACI</name>
<dbReference type="GO" id="GO:0016787">
    <property type="term" value="F:hydrolase activity"/>
    <property type="evidence" value="ECO:0007669"/>
    <property type="project" value="UniProtKB-KW"/>
</dbReference>
<feature type="signal peptide" evidence="5">
    <location>
        <begin position="1"/>
        <end position="25"/>
    </location>
</feature>
<dbReference type="PANTHER" id="PTHR10357:SF215">
    <property type="entry name" value="ALPHA-AMYLASE 1"/>
    <property type="match status" value="1"/>
</dbReference>
<dbReference type="Pfam" id="PF22026">
    <property type="entry name" value="Alpha-amylase_C_2"/>
    <property type="match status" value="1"/>
</dbReference>
<dbReference type="InterPro" id="IPR013780">
    <property type="entry name" value="Glyco_hydro_b"/>
</dbReference>
<dbReference type="InterPro" id="IPR006047">
    <property type="entry name" value="GH13_cat_dom"/>
</dbReference>
<accession>A0ABY4EXM2</accession>
<dbReference type="InterPro" id="IPR054174">
    <property type="entry name" value="Alpha-amylase-like_C"/>
</dbReference>
<dbReference type="Proteomes" id="UP000831782">
    <property type="component" value="Chromosome"/>
</dbReference>
<keyword evidence="7" id="KW-0378">Hydrolase</keyword>
<evidence type="ECO:0000259" key="6">
    <source>
        <dbReference type="SMART" id="SM00642"/>
    </source>
</evidence>
<keyword evidence="3 5" id="KW-0732">Signal</keyword>
<comment type="cofactor">
    <cofactor evidence="1">
        <name>Ca(2+)</name>
        <dbReference type="ChEBI" id="CHEBI:29108"/>
    </cofactor>
</comment>
<keyword evidence="8" id="KW-1185">Reference proteome</keyword>
<dbReference type="RefSeq" id="WP_244715492.1">
    <property type="nucleotide sequence ID" value="NZ_CP095072.1"/>
</dbReference>
<dbReference type="SUPFAM" id="SSF51011">
    <property type="entry name" value="Glycosyl hydrolase domain"/>
    <property type="match status" value="1"/>
</dbReference>
<keyword evidence="4" id="KW-1133">Transmembrane helix</keyword>
<evidence type="ECO:0000256" key="4">
    <source>
        <dbReference type="SAM" id="Phobius"/>
    </source>
</evidence>
<keyword evidence="2" id="KW-0479">Metal-binding</keyword>
<keyword evidence="4" id="KW-0812">Transmembrane</keyword>
<dbReference type="EMBL" id="CP095072">
    <property type="protein sequence ID" value="UOQ46901.1"/>
    <property type="molecule type" value="Genomic_DNA"/>
</dbReference>
<organism evidence="7 8">
    <name type="scientific">Gracilibacillus caseinilyticus</name>
    <dbReference type="NCBI Taxonomy" id="2932256"/>
    <lineage>
        <taxon>Bacteria</taxon>
        <taxon>Bacillati</taxon>
        <taxon>Bacillota</taxon>
        <taxon>Bacilli</taxon>
        <taxon>Bacillales</taxon>
        <taxon>Bacillaceae</taxon>
        <taxon>Gracilibacillus</taxon>
    </lineage>
</organism>
<evidence type="ECO:0000256" key="3">
    <source>
        <dbReference type="ARBA" id="ARBA00022729"/>
    </source>
</evidence>
<evidence type="ECO:0000256" key="5">
    <source>
        <dbReference type="SAM" id="SignalP"/>
    </source>
</evidence>
<dbReference type="Gene3D" id="2.60.40.1180">
    <property type="entry name" value="Golgi alpha-mannosidase II"/>
    <property type="match status" value="1"/>
</dbReference>
<dbReference type="InterPro" id="IPR017853">
    <property type="entry name" value="GH"/>
</dbReference>
<dbReference type="PANTHER" id="PTHR10357">
    <property type="entry name" value="ALPHA-AMYLASE FAMILY MEMBER"/>
    <property type="match status" value="1"/>
</dbReference>
<dbReference type="SMART" id="SM00642">
    <property type="entry name" value="Aamy"/>
    <property type="match status" value="1"/>
</dbReference>
<evidence type="ECO:0000313" key="8">
    <source>
        <dbReference type="Proteomes" id="UP000831782"/>
    </source>
</evidence>
<proteinExistence type="predicted"/>
<keyword evidence="4" id="KW-0472">Membrane</keyword>
<evidence type="ECO:0000256" key="1">
    <source>
        <dbReference type="ARBA" id="ARBA00001913"/>
    </source>
</evidence>
<feature type="chain" id="PRO_5045778693" evidence="5">
    <location>
        <begin position="26"/>
        <end position="472"/>
    </location>
</feature>
<feature type="domain" description="Glycosyl hydrolase family 13 catalytic" evidence="6">
    <location>
        <begin position="35"/>
        <end position="346"/>
    </location>
</feature>
<sequence length="472" mass="53296">MYYIKRILAISVLLLLIMPSISVMAEEQPSEQIYYLLVDRFVNGDNSNDININIDDPSAYYGGDLQGVTDKLDHFNELGITMINLSPIMSAESYHGFDTVDFQTVNEQFGNIADLQNLVKKAHEQDIEVILDLPLTHVATTNPWVQEPTDWQSGNTVDVFGQSLPGLDLENEELQNYFLETAVHWLTSADIDGFHVYVDQETPASFIKELRDRLKEENEDVTLIVDGSETDSTMEHSFQSEAVDILKQPGESLESLVTNASGGVHYMESAFTNRFTHEAVQAGFHPVTRWRLASTLLYTLPGSSFLYQGIEVPMDNGKAEPDHRMAQVNKNDEELVQHLQKLAQIRSQSTALQQGDLEVVGQQGAMTVYKRIDQNETMYIAINNDTETQAVSLEGLGDDMQLRGLLEDNIVRKQDDGTYRLILDRETSNIFVLEENTGFNWIFIAMMVFIFGGFVSFIVAVNRRSKKNKRAN</sequence>
<dbReference type="SUPFAM" id="SSF51445">
    <property type="entry name" value="(Trans)glycosidases"/>
    <property type="match status" value="1"/>
</dbReference>
<evidence type="ECO:0000256" key="2">
    <source>
        <dbReference type="ARBA" id="ARBA00022723"/>
    </source>
</evidence>